<sequence>MSGHSEVPPPSDVIASTTAQSQDNLSSTVPYAASVVTEISRDIFTAPDGSALIHACNCKGVWGAGIASEFRDQYPAAYEIYRSHCQQHAENRQTYLIMDIDSHSENNTVEVRRPLGTALIILPQQSDMTIHGRRHWIVCLFTSHGYGRHAMSREMILNATWSALHDMQRKVYQINQHDGPGGQIQGLHACRFNSGLFGVPWARTRRLIDQMSIRMVVHAPGRMAYASRRGVCGSMRGGVRRGRRGRRGQSTGHN</sequence>
<organism evidence="2 3">
    <name type="scientific">Penicillium antarcticum</name>
    <dbReference type="NCBI Taxonomy" id="416450"/>
    <lineage>
        <taxon>Eukaryota</taxon>
        <taxon>Fungi</taxon>
        <taxon>Dikarya</taxon>
        <taxon>Ascomycota</taxon>
        <taxon>Pezizomycotina</taxon>
        <taxon>Eurotiomycetes</taxon>
        <taxon>Eurotiomycetidae</taxon>
        <taxon>Eurotiales</taxon>
        <taxon>Aspergillaceae</taxon>
        <taxon>Penicillium</taxon>
    </lineage>
</organism>
<evidence type="ECO:0000313" key="3">
    <source>
        <dbReference type="Proteomes" id="UP000191672"/>
    </source>
</evidence>
<dbReference type="SUPFAM" id="SSF52949">
    <property type="entry name" value="Macro domain-like"/>
    <property type="match status" value="1"/>
</dbReference>
<dbReference type="InterPro" id="IPR043472">
    <property type="entry name" value="Macro_dom-like"/>
</dbReference>
<feature type="compositionally biased region" description="Basic residues" evidence="1">
    <location>
        <begin position="238"/>
        <end position="247"/>
    </location>
</feature>
<dbReference type="EMBL" id="MDYN01000022">
    <property type="protein sequence ID" value="OQD82359.1"/>
    <property type="molecule type" value="Genomic_DNA"/>
</dbReference>
<reference evidence="3" key="1">
    <citation type="journal article" date="2017" name="Nat. Microbiol.">
        <title>Global analysis of biosynthetic gene clusters reveals vast potential of secondary metabolite production in Penicillium species.</title>
        <authorList>
            <person name="Nielsen J.C."/>
            <person name="Grijseels S."/>
            <person name="Prigent S."/>
            <person name="Ji B."/>
            <person name="Dainat J."/>
            <person name="Nielsen K.F."/>
            <person name="Frisvad J.C."/>
            <person name="Workman M."/>
            <person name="Nielsen J."/>
        </authorList>
    </citation>
    <scope>NUCLEOTIDE SEQUENCE [LARGE SCALE GENOMIC DNA]</scope>
    <source>
        <strain evidence="3">IBT 31811</strain>
    </source>
</reference>
<protein>
    <submittedName>
        <fullName evidence="2">Uncharacterized protein</fullName>
    </submittedName>
</protein>
<feature type="region of interest" description="Disordered" evidence="1">
    <location>
        <begin position="234"/>
        <end position="254"/>
    </location>
</feature>
<dbReference type="InterPro" id="IPR050892">
    <property type="entry name" value="ADP-ribose_metab_enzymes"/>
</dbReference>
<dbReference type="STRING" id="416450.A0A1V6PZD5"/>
<proteinExistence type="predicted"/>
<evidence type="ECO:0000313" key="2">
    <source>
        <dbReference type="EMBL" id="OQD82359.1"/>
    </source>
</evidence>
<dbReference type="GO" id="GO:0140291">
    <property type="term" value="P:peptidyl-glutamate ADP-deribosylation"/>
    <property type="evidence" value="ECO:0007669"/>
    <property type="project" value="TreeGrafter"/>
</dbReference>
<comment type="caution">
    <text evidence="2">The sequence shown here is derived from an EMBL/GenBank/DDBJ whole genome shotgun (WGS) entry which is preliminary data.</text>
</comment>
<accession>A0A1V6PZD5</accession>
<dbReference type="Gene3D" id="3.40.220.10">
    <property type="entry name" value="Leucine Aminopeptidase, subunit E, domain 1"/>
    <property type="match status" value="1"/>
</dbReference>
<keyword evidence="3" id="KW-1185">Reference proteome</keyword>
<dbReference type="Proteomes" id="UP000191672">
    <property type="component" value="Unassembled WGS sequence"/>
</dbReference>
<dbReference type="PANTHER" id="PTHR12521:SF0">
    <property type="entry name" value="ADP-RIBOSE GLYCOHYDROLASE OARD1"/>
    <property type="match status" value="1"/>
</dbReference>
<gene>
    <name evidence="2" type="ORF">PENANT_c022G06098</name>
</gene>
<evidence type="ECO:0000256" key="1">
    <source>
        <dbReference type="SAM" id="MobiDB-lite"/>
    </source>
</evidence>
<dbReference type="AlphaFoldDB" id="A0A1V6PZD5"/>
<dbReference type="OrthoDB" id="2155246at2759"/>
<dbReference type="PANTHER" id="PTHR12521">
    <property type="entry name" value="PROTEIN C6ORF130"/>
    <property type="match status" value="1"/>
</dbReference>
<name>A0A1V6PZD5_9EURO</name>